<dbReference type="Proteomes" id="UP001159364">
    <property type="component" value="Linkage Group LG12"/>
</dbReference>
<dbReference type="PANTHER" id="PTHR45884:SF2">
    <property type="entry name" value="N-ACETYLTRANSFERASE ECO"/>
    <property type="match status" value="1"/>
</dbReference>
<evidence type="ECO:0000256" key="7">
    <source>
        <dbReference type="ARBA" id="ARBA00023242"/>
    </source>
</evidence>
<evidence type="ECO:0000256" key="6">
    <source>
        <dbReference type="ARBA" id="ARBA00022833"/>
    </source>
</evidence>
<evidence type="ECO:0000256" key="3">
    <source>
        <dbReference type="ARBA" id="ARBA00022679"/>
    </source>
</evidence>
<name>A0AAV8SAW0_9ROSI</name>
<evidence type="ECO:0000256" key="4">
    <source>
        <dbReference type="ARBA" id="ARBA00022723"/>
    </source>
</evidence>
<evidence type="ECO:0000256" key="2">
    <source>
        <dbReference type="ARBA" id="ARBA00005816"/>
    </source>
</evidence>
<dbReference type="InterPro" id="IPR028005">
    <property type="entry name" value="AcTrfase_ESCO_Znf_dom"/>
</dbReference>
<evidence type="ECO:0000256" key="1">
    <source>
        <dbReference type="ARBA" id="ARBA00004123"/>
    </source>
</evidence>
<evidence type="ECO:0000259" key="12">
    <source>
        <dbReference type="Pfam" id="PF13880"/>
    </source>
</evidence>
<keyword evidence="4" id="KW-0479">Metal-binding</keyword>
<dbReference type="GO" id="GO:0000785">
    <property type="term" value="C:chromatin"/>
    <property type="evidence" value="ECO:0007669"/>
    <property type="project" value="TreeGrafter"/>
</dbReference>
<comment type="subcellular location">
    <subcellularLocation>
        <location evidence="1">Nucleus</location>
    </subcellularLocation>
</comment>
<keyword evidence="9" id="KW-0012">Acyltransferase</keyword>
<evidence type="ECO:0000313" key="13">
    <source>
        <dbReference type="EMBL" id="KAJ8749130.1"/>
    </source>
</evidence>
<keyword evidence="14" id="KW-1185">Reference proteome</keyword>
<comment type="similarity">
    <text evidence="2">Belongs to the acetyltransferase family. ECO subfamily.</text>
</comment>
<dbReference type="AlphaFoldDB" id="A0AAV8SAW0"/>
<dbReference type="GO" id="GO:0007064">
    <property type="term" value="P:mitotic sister chromatid cohesion"/>
    <property type="evidence" value="ECO:0007669"/>
    <property type="project" value="TreeGrafter"/>
</dbReference>
<dbReference type="EMBL" id="JAIWQS010000012">
    <property type="protein sequence ID" value="KAJ8749130.1"/>
    <property type="molecule type" value="Genomic_DNA"/>
</dbReference>
<evidence type="ECO:0000259" key="11">
    <source>
        <dbReference type="Pfam" id="PF13878"/>
    </source>
</evidence>
<keyword evidence="6" id="KW-0862">Zinc</keyword>
<evidence type="ECO:0000256" key="8">
    <source>
        <dbReference type="ARBA" id="ARBA00023306"/>
    </source>
</evidence>
<evidence type="ECO:0000256" key="5">
    <source>
        <dbReference type="ARBA" id="ARBA00022771"/>
    </source>
</evidence>
<comment type="caution">
    <text evidence="13">The sequence shown here is derived from an EMBL/GenBank/DDBJ whole genome shotgun (WGS) entry which is preliminary data.</text>
</comment>
<keyword evidence="7" id="KW-0539">Nucleus</keyword>
<dbReference type="GO" id="GO:0061733">
    <property type="term" value="F:protein-lysine-acetyltransferase activity"/>
    <property type="evidence" value="ECO:0007669"/>
    <property type="project" value="TreeGrafter"/>
</dbReference>
<sequence>MQSKLIAFFKPRADAAQKSEIGDDDLSLWETTQHLFVNTYTRRPNLSDHCDKRKEVNTDPVNGKLSRPVSGNQRLKPGTRSSGKVLNKKRSYAQFHLDLGQSDFNLRTCSTCDFNYAPGDELDEKQHRSFHKNYTHGVPFKAWRHERCVQRPNNEGGRVILVLDGDPSAQRNKVQEVVKMMEIELEAGWIFHKLCQVYLFISSQRVAGCVVAEPIEEAFRVIPSPMDGASHSAVGKASGSKRNILRFGQILFHREVAKKLHPTNAVGGLDANGAIVCEEETVRAVCGIRAIWVTPSNRRRRIASQLLDAVRSSFSNGFALEKSELAFSPPTSSGKSLASSYVGSPSFLVYKPASFEC</sequence>
<organism evidence="13 14">
    <name type="scientific">Erythroxylum novogranatense</name>
    <dbReference type="NCBI Taxonomy" id="1862640"/>
    <lineage>
        <taxon>Eukaryota</taxon>
        <taxon>Viridiplantae</taxon>
        <taxon>Streptophyta</taxon>
        <taxon>Embryophyta</taxon>
        <taxon>Tracheophyta</taxon>
        <taxon>Spermatophyta</taxon>
        <taxon>Magnoliopsida</taxon>
        <taxon>eudicotyledons</taxon>
        <taxon>Gunneridae</taxon>
        <taxon>Pentapetalae</taxon>
        <taxon>rosids</taxon>
        <taxon>fabids</taxon>
        <taxon>Malpighiales</taxon>
        <taxon>Erythroxylaceae</taxon>
        <taxon>Erythroxylum</taxon>
    </lineage>
</organism>
<dbReference type="GO" id="GO:0005634">
    <property type="term" value="C:nucleus"/>
    <property type="evidence" value="ECO:0007669"/>
    <property type="project" value="UniProtKB-SubCell"/>
</dbReference>
<evidence type="ECO:0000313" key="14">
    <source>
        <dbReference type="Proteomes" id="UP001159364"/>
    </source>
</evidence>
<reference evidence="13 14" key="1">
    <citation type="submission" date="2021-09" db="EMBL/GenBank/DDBJ databases">
        <title>Genomic insights and catalytic innovation underlie evolution of tropane alkaloids biosynthesis.</title>
        <authorList>
            <person name="Wang Y.-J."/>
            <person name="Tian T."/>
            <person name="Huang J.-P."/>
            <person name="Huang S.-X."/>
        </authorList>
    </citation>
    <scope>NUCLEOTIDE SEQUENCE [LARGE SCALE GENOMIC DNA]</scope>
    <source>
        <strain evidence="13">KIB-2018</strain>
        <tissue evidence="13">Leaf</tissue>
    </source>
</reference>
<dbReference type="GO" id="GO:0008270">
    <property type="term" value="F:zinc ion binding"/>
    <property type="evidence" value="ECO:0007669"/>
    <property type="project" value="UniProtKB-KW"/>
</dbReference>
<feature type="region of interest" description="Disordered" evidence="10">
    <location>
        <begin position="47"/>
        <end position="83"/>
    </location>
</feature>
<evidence type="ECO:0000256" key="9">
    <source>
        <dbReference type="ARBA" id="ARBA00023315"/>
    </source>
</evidence>
<dbReference type="PANTHER" id="PTHR45884">
    <property type="entry name" value="N-ACETYLTRANSFERASE ECO"/>
    <property type="match status" value="1"/>
</dbReference>
<keyword evidence="3" id="KW-0808">Transferase</keyword>
<feature type="compositionally biased region" description="Basic and acidic residues" evidence="10">
    <location>
        <begin position="47"/>
        <end position="57"/>
    </location>
</feature>
<dbReference type="InterPro" id="IPR028009">
    <property type="entry name" value="ESCO_Acetyltransf_dom"/>
</dbReference>
<proteinExistence type="inferred from homology"/>
<gene>
    <name evidence="13" type="ORF">K2173_013737</name>
</gene>
<dbReference type="Pfam" id="PF13878">
    <property type="entry name" value="zf-C2H2_3"/>
    <property type="match status" value="1"/>
</dbReference>
<accession>A0AAV8SAW0</accession>
<protein>
    <submittedName>
        <fullName evidence="13">Uncharacterized protein</fullName>
    </submittedName>
</protein>
<keyword evidence="5" id="KW-0863">Zinc-finger</keyword>
<feature type="compositionally biased region" description="Polar residues" evidence="10">
    <location>
        <begin position="69"/>
        <end position="83"/>
    </location>
</feature>
<evidence type="ECO:0000256" key="10">
    <source>
        <dbReference type="SAM" id="MobiDB-lite"/>
    </source>
</evidence>
<keyword evidence="8" id="KW-0131">Cell cycle</keyword>
<dbReference type="Pfam" id="PF13880">
    <property type="entry name" value="Acetyltransf_13"/>
    <property type="match status" value="1"/>
</dbReference>
<feature type="domain" description="N-acetyltransferase ESCO zinc-finger" evidence="11">
    <location>
        <begin position="94"/>
        <end position="133"/>
    </location>
</feature>
<feature type="domain" description="N-acetyltransferase ESCO acetyl-transferase" evidence="12">
    <location>
        <begin position="283"/>
        <end position="350"/>
    </location>
</feature>